<evidence type="ECO:0000313" key="2">
    <source>
        <dbReference type="EMBL" id="MDA6071074.1"/>
    </source>
</evidence>
<proteinExistence type="predicted"/>
<reference evidence="2 3" key="1">
    <citation type="journal article" date="2023" name="Chemosphere">
        <title>Whole genome analysis of Flavobacterium aziz-sancarii sp. nov., isolated from Ardley Island (Antarctica), revealed a rich resistome and bioremediation potential.</title>
        <authorList>
            <person name="Otur C."/>
            <person name="Okay S."/>
            <person name="Kurt-Kizildogan A."/>
        </authorList>
    </citation>
    <scope>NUCLEOTIDE SEQUENCE [LARGE SCALE GENOMIC DNA]</scope>
    <source>
        <strain evidence="2 3">AC</strain>
    </source>
</reference>
<evidence type="ECO:0000256" key="1">
    <source>
        <dbReference type="SAM" id="SignalP"/>
    </source>
</evidence>
<dbReference type="EMBL" id="JAMZNK010000028">
    <property type="protein sequence ID" value="MDA6071074.1"/>
    <property type="molecule type" value="Genomic_DNA"/>
</dbReference>
<sequence length="84" mass="9237">MMPFTFVLFIGTAGAFLTTSMQKSSNAAPKDGYVTDQNNKPCNQRVSCSTNFNSQLCRISYPSGEQAKGKVNNNCDETLYRPSN</sequence>
<keyword evidence="1" id="KW-0732">Signal</keyword>
<evidence type="ECO:0000313" key="3">
    <source>
        <dbReference type="Proteomes" id="UP001212170"/>
    </source>
</evidence>
<feature type="chain" id="PRO_5045485832" description="Secreted protein" evidence="1">
    <location>
        <begin position="16"/>
        <end position="84"/>
    </location>
</feature>
<evidence type="ECO:0008006" key="4">
    <source>
        <dbReference type="Google" id="ProtNLM"/>
    </source>
</evidence>
<organism evidence="2 3">
    <name type="scientific">Flavobacterium azizsancarii</name>
    <dbReference type="NCBI Taxonomy" id="2961580"/>
    <lineage>
        <taxon>Bacteria</taxon>
        <taxon>Pseudomonadati</taxon>
        <taxon>Bacteroidota</taxon>
        <taxon>Flavobacteriia</taxon>
        <taxon>Flavobacteriales</taxon>
        <taxon>Flavobacteriaceae</taxon>
        <taxon>Flavobacterium</taxon>
    </lineage>
</organism>
<dbReference type="Proteomes" id="UP001212170">
    <property type="component" value="Unassembled WGS sequence"/>
</dbReference>
<comment type="caution">
    <text evidence="2">The sequence shown here is derived from an EMBL/GenBank/DDBJ whole genome shotgun (WGS) entry which is preliminary data.</text>
</comment>
<keyword evidence="3" id="KW-1185">Reference proteome</keyword>
<gene>
    <name evidence="2" type="ORF">NJT12_15775</name>
</gene>
<protein>
    <recommendedName>
        <fullName evidence="4">Secreted protein</fullName>
    </recommendedName>
</protein>
<feature type="signal peptide" evidence="1">
    <location>
        <begin position="1"/>
        <end position="15"/>
    </location>
</feature>
<name>A0ABT4WEQ2_9FLAO</name>
<accession>A0ABT4WEQ2</accession>